<dbReference type="InterPro" id="IPR001155">
    <property type="entry name" value="OxRdtase_FMN_N"/>
</dbReference>
<dbReference type="KEGG" id="tep:TepRe1_1798"/>
<dbReference type="PANTHER" id="PTHR42917">
    <property type="entry name" value="2,4-DIENOYL-COA REDUCTASE"/>
    <property type="match status" value="1"/>
</dbReference>
<accession>F4LXK0</accession>
<dbReference type="OrthoDB" id="9772736at2"/>
<keyword evidence="7 12" id="KW-0560">Oxidoreductase</keyword>
<evidence type="ECO:0000256" key="7">
    <source>
        <dbReference type="ARBA" id="ARBA00023002"/>
    </source>
</evidence>
<sequence>MDSKYAKLLEPMKIGNMNLRNRFIMSPMGTFTPMQDGTESEEGIMYYEERARGGFAMIIIGAQFINEKTAQGGPTIAFDNNRAIPKTTVLCERVHRWGAKICAQLSPGTGRNGMPDIGERVPISSSENPSFYDPNVICRALTVDEIKDIIKDFAQAASFAQKAGFDAIEIHGHAGYLIDQFLSPIWNKRTDEYGGSAENRARFAVEIVQAVRNTVGSDMPILFRIALDHRFPGGRTLEDSMPLLEILEKAGVDAFDVDAGAYETMDYIFPTAYVGDACMAYVCKEARKHVNVPLINAGNHSPETALELVNSGDCDFVMFGRQAIADPEFPKKLMENRREDVRPCIVCNEECIGRIFGRLTQLSCSVNIQVCMEKYFPITKTDSPKDIVVIGAGPSGLEAARVAAIKGHHVTVYEKSDDIGGILKIIATAPFKKRIRDLIEWYDVQLKKLGVKIKLNTEIKADDTVLDYADKIFVATGSLPFIPNIPGIDGKNVIGVIDAHEKGVSGEKIAVCGGGLSGCDTALELAMKGKKVTVIEMLSECAQDAMPINKISLMRMLAENAVTLLTNSKVTAIEPNGVVIEKKDGTRKTIKADTVITAFGQKSDTNLPDAIRAKYNIKTTVIGDAEKVAKVGEAIRTGFYAAMAVE</sequence>
<dbReference type="PRINTS" id="PR00469">
    <property type="entry name" value="PNDRDTASEII"/>
</dbReference>
<dbReference type="PATRIC" id="fig|1209989.3.peg.2238"/>
<dbReference type="GO" id="GO:0046872">
    <property type="term" value="F:metal ion binding"/>
    <property type="evidence" value="ECO:0007669"/>
    <property type="project" value="UniProtKB-KW"/>
</dbReference>
<proteinExistence type="inferred from homology"/>
<evidence type="ECO:0000256" key="2">
    <source>
        <dbReference type="ARBA" id="ARBA00001966"/>
    </source>
</evidence>
<comment type="similarity">
    <text evidence="3">In the N-terminal section; belongs to the NADH:flavin oxidoreductase/NADH oxidase family.</text>
</comment>
<feature type="domain" description="FAD/NAD(P)-binding" evidence="11">
    <location>
        <begin position="386"/>
        <end position="614"/>
    </location>
</feature>
<keyword evidence="5" id="KW-0288">FMN</keyword>
<dbReference type="KEGG" id="tae:TepiRe1_1938"/>
<dbReference type="eggNOG" id="COG0446">
    <property type="taxonomic scope" value="Bacteria"/>
</dbReference>
<keyword evidence="8" id="KW-0408">Iron</keyword>
<dbReference type="RefSeq" id="WP_013778851.1">
    <property type="nucleotide sequence ID" value="NC_015519.1"/>
</dbReference>
<dbReference type="SUPFAM" id="SSF51395">
    <property type="entry name" value="FMN-linked oxidoreductases"/>
    <property type="match status" value="1"/>
</dbReference>
<dbReference type="GO" id="GO:0051536">
    <property type="term" value="F:iron-sulfur cluster binding"/>
    <property type="evidence" value="ECO:0007669"/>
    <property type="project" value="UniProtKB-KW"/>
</dbReference>
<dbReference type="GO" id="GO:0008670">
    <property type="term" value="F:2,4-dienoyl-CoA reductase (NADPH) activity"/>
    <property type="evidence" value="ECO:0007669"/>
    <property type="project" value="UniProtKB-EC"/>
</dbReference>
<keyword evidence="6" id="KW-0479">Metal-binding</keyword>
<dbReference type="InterPro" id="IPR013785">
    <property type="entry name" value="Aldolase_TIM"/>
</dbReference>
<accession>L0S0G3</accession>
<dbReference type="EC" id="1.3.1.34" evidence="12"/>
<evidence type="ECO:0000259" key="11">
    <source>
        <dbReference type="Pfam" id="PF07992"/>
    </source>
</evidence>
<evidence type="ECO:0000313" key="13">
    <source>
        <dbReference type="Proteomes" id="UP000010802"/>
    </source>
</evidence>
<dbReference type="PANTHER" id="PTHR42917:SF2">
    <property type="entry name" value="2,4-DIENOYL-COA REDUCTASE [(2E)-ENOYL-COA-PRODUCING]"/>
    <property type="match status" value="1"/>
</dbReference>
<dbReference type="Gene3D" id="3.40.50.720">
    <property type="entry name" value="NAD(P)-binding Rossmann-like Domain"/>
    <property type="match status" value="1"/>
</dbReference>
<dbReference type="SUPFAM" id="SSF51905">
    <property type="entry name" value="FAD/NAD(P)-binding domain"/>
    <property type="match status" value="1"/>
</dbReference>
<dbReference type="STRING" id="1209989.TepRe1_1798"/>
<comment type="cofactor">
    <cofactor evidence="2">
        <name>[4Fe-4S] cluster</name>
        <dbReference type="ChEBI" id="CHEBI:49883"/>
    </cofactor>
</comment>
<keyword evidence="9" id="KW-0411">Iron-sulfur</keyword>
<dbReference type="InterPro" id="IPR036188">
    <property type="entry name" value="FAD/NAD-bd_sf"/>
</dbReference>
<dbReference type="HOGENOM" id="CLU_012153_1_2_9"/>
<keyword evidence="13" id="KW-1185">Reference proteome</keyword>
<feature type="domain" description="NADH:flavin oxidoreductase/NADH oxidase N-terminal" evidence="10">
    <location>
        <begin position="7"/>
        <end position="338"/>
    </location>
</feature>
<evidence type="ECO:0000256" key="9">
    <source>
        <dbReference type="ARBA" id="ARBA00023014"/>
    </source>
</evidence>
<dbReference type="Pfam" id="PF00724">
    <property type="entry name" value="Oxidored_FMN"/>
    <property type="match status" value="1"/>
</dbReference>
<dbReference type="InterPro" id="IPR023753">
    <property type="entry name" value="FAD/NAD-binding_dom"/>
</dbReference>
<name>F4LXK0_TEPAE</name>
<protein>
    <submittedName>
        <fullName evidence="12">2,4-dienoyl-CoA reductase (NADPH)</fullName>
        <ecNumber evidence="12">1.3.1.34</ecNumber>
    </submittedName>
</protein>
<evidence type="ECO:0000256" key="4">
    <source>
        <dbReference type="ARBA" id="ARBA00022630"/>
    </source>
</evidence>
<evidence type="ECO:0000256" key="8">
    <source>
        <dbReference type="ARBA" id="ARBA00023004"/>
    </source>
</evidence>
<dbReference type="InterPro" id="IPR051793">
    <property type="entry name" value="NADH:flavin_oxidoreductase"/>
</dbReference>
<keyword evidence="4" id="KW-0285">Flavoprotein</keyword>
<organism evidence="12 13">
    <name type="scientific">Tepidanaerobacter acetatoxydans (strain DSM 21804 / JCM 16047 / Re1)</name>
    <dbReference type="NCBI Taxonomy" id="1209989"/>
    <lineage>
        <taxon>Bacteria</taxon>
        <taxon>Bacillati</taxon>
        <taxon>Bacillota</taxon>
        <taxon>Clostridia</taxon>
        <taxon>Thermosediminibacterales</taxon>
        <taxon>Tepidanaerobacteraceae</taxon>
        <taxon>Tepidanaerobacter</taxon>
    </lineage>
</organism>
<dbReference type="eggNOG" id="COG1902">
    <property type="taxonomic scope" value="Bacteria"/>
</dbReference>
<dbReference type="Gene3D" id="3.50.50.60">
    <property type="entry name" value="FAD/NAD(P)-binding domain"/>
    <property type="match status" value="1"/>
</dbReference>
<comment type="cofactor">
    <cofactor evidence="1">
        <name>FMN</name>
        <dbReference type="ChEBI" id="CHEBI:58210"/>
    </cofactor>
</comment>
<dbReference type="Gene3D" id="3.20.20.70">
    <property type="entry name" value="Aldolase class I"/>
    <property type="match status" value="1"/>
</dbReference>
<dbReference type="AlphaFoldDB" id="F4LXK0"/>
<dbReference type="EMBL" id="HF563609">
    <property type="protein sequence ID" value="CCP26755.1"/>
    <property type="molecule type" value="Genomic_DNA"/>
</dbReference>
<reference evidence="13" key="1">
    <citation type="journal article" date="2013" name="Genome Announc.">
        <title>First genome sequence of a syntrophic acetate-oxidizing bacterium, Tepidanaerobacter acetatoxydans strain Re1.</title>
        <authorList>
            <person name="Manzoor S."/>
            <person name="Bongcam-Rudloff E."/>
            <person name="Schnurer A."/>
            <person name="Muller B."/>
        </authorList>
    </citation>
    <scope>NUCLEOTIDE SEQUENCE [LARGE SCALE GENOMIC DNA]</scope>
    <source>
        <strain evidence="13">Re1</strain>
    </source>
</reference>
<gene>
    <name evidence="12" type="ordered locus">TEPIRE1_1938</name>
</gene>
<dbReference type="PRINTS" id="PR00368">
    <property type="entry name" value="FADPNR"/>
</dbReference>
<evidence type="ECO:0000256" key="6">
    <source>
        <dbReference type="ARBA" id="ARBA00022723"/>
    </source>
</evidence>
<dbReference type="GO" id="GO:0010181">
    <property type="term" value="F:FMN binding"/>
    <property type="evidence" value="ECO:0007669"/>
    <property type="project" value="InterPro"/>
</dbReference>
<dbReference type="Proteomes" id="UP000010802">
    <property type="component" value="Chromosome"/>
</dbReference>
<evidence type="ECO:0000313" key="12">
    <source>
        <dbReference type="EMBL" id="CCP26755.1"/>
    </source>
</evidence>
<dbReference type="CDD" id="cd02803">
    <property type="entry name" value="OYE_like_FMN_family"/>
    <property type="match status" value="1"/>
</dbReference>
<dbReference type="Pfam" id="PF07992">
    <property type="entry name" value="Pyr_redox_2"/>
    <property type="match status" value="1"/>
</dbReference>
<evidence type="ECO:0000259" key="10">
    <source>
        <dbReference type="Pfam" id="PF00724"/>
    </source>
</evidence>
<evidence type="ECO:0000256" key="1">
    <source>
        <dbReference type="ARBA" id="ARBA00001917"/>
    </source>
</evidence>
<evidence type="ECO:0000256" key="5">
    <source>
        <dbReference type="ARBA" id="ARBA00022643"/>
    </source>
</evidence>
<evidence type="ECO:0000256" key="3">
    <source>
        <dbReference type="ARBA" id="ARBA00011048"/>
    </source>
</evidence>